<dbReference type="Proteomes" id="UP000178417">
    <property type="component" value="Unassembled WGS sequence"/>
</dbReference>
<dbReference type="EMBL" id="MEUB01000013">
    <property type="protein sequence ID" value="OGC23968.1"/>
    <property type="molecule type" value="Genomic_DNA"/>
</dbReference>
<organism evidence="1 2">
    <name type="scientific">candidate division WOR-1 bacterium RIFOXYB2_FULL_37_13</name>
    <dbReference type="NCBI Taxonomy" id="1802579"/>
    <lineage>
        <taxon>Bacteria</taxon>
        <taxon>Bacillati</taxon>
        <taxon>Saganbacteria</taxon>
    </lineage>
</organism>
<evidence type="ECO:0000313" key="1">
    <source>
        <dbReference type="EMBL" id="OGC23968.1"/>
    </source>
</evidence>
<protein>
    <submittedName>
        <fullName evidence="1">Uncharacterized protein</fullName>
    </submittedName>
</protein>
<gene>
    <name evidence="1" type="ORF">A2310_05420</name>
</gene>
<reference evidence="1 2" key="1">
    <citation type="journal article" date="2016" name="Nat. Commun.">
        <title>Thousands of microbial genomes shed light on interconnected biogeochemical processes in an aquifer system.</title>
        <authorList>
            <person name="Anantharaman K."/>
            <person name="Brown C.T."/>
            <person name="Hug L.A."/>
            <person name="Sharon I."/>
            <person name="Castelle C.J."/>
            <person name="Probst A.J."/>
            <person name="Thomas B.C."/>
            <person name="Singh A."/>
            <person name="Wilkins M.J."/>
            <person name="Karaoz U."/>
            <person name="Brodie E.L."/>
            <person name="Williams K.H."/>
            <person name="Hubbard S.S."/>
            <person name="Banfield J.F."/>
        </authorList>
    </citation>
    <scope>NUCLEOTIDE SEQUENCE [LARGE SCALE GENOMIC DNA]</scope>
</reference>
<evidence type="ECO:0000313" key="2">
    <source>
        <dbReference type="Proteomes" id="UP000178417"/>
    </source>
</evidence>
<comment type="caution">
    <text evidence="1">The sequence shown here is derived from an EMBL/GenBank/DDBJ whole genome shotgun (WGS) entry which is preliminary data.</text>
</comment>
<name>A0A1F4SU49_UNCSA</name>
<sequence>MKEMTRINPIRMRNLSKAIKRSKPDIDTSCSAKYFSIDHLSERNAPFLKRDYRNMLYDAGQVERVFRSIVNLSLGDSRTKPAPFSNLRINTVSTFMNRPYLFLPFADSHSFDMFDPSEKHDQQRFSGKMVERFEFLPEKSGKFLSERLKNHMRVFHEYYFLSGIRPADIVLSSLSCDCCFAGKYIDQVKAGILDLQNKGSMLLMNAHFSHNETTEFIANPVFIKWMQEAGFEVTWFLAMFPPVFPNLRIPELDRLYPFKADEFKYVTDKLNFLAEKKRVPYWDFGLYLAVQRITNPGRDIIERVLQEVVEWENINLVSRKTRAMKKDQIQPAKKLFKQFEQSIPQLLDSLYN</sequence>
<accession>A0A1F4SU49</accession>
<dbReference type="AlphaFoldDB" id="A0A1F4SU49"/>
<proteinExistence type="predicted"/>
<dbReference type="STRING" id="1802579.A2310_05420"/>